<dbReference type="PANTHER" id="PTHR33751">
    <property type="entry name" value="CBB3-TYPE CYTOCHROME C OXIDASE SUBUNIT FIXP"/>
    <property type="match status" value="1"/>
</dbReference>
<dbReference type="InterPro" id="IPR050597">
    <property type="entry name" value="Cytochrome_c_Oxidase_Subunit"/>
</dbReference>
<dbReference type="PANTHER" id="PTHR33751:SF9">
    <property type="entry name" value="CYTOCHROME C4"/>
    <property type="match status" value="1"/>
</dbReference>
<accession>A0ABT9CU17</accession>
<dbReference type="RefSeq" id="WP_304575260.1">
    <property type="nucleotide sequence ID" value="NZ_JAUQOO010000012.1"/>
</dbReference>
<proteinExistence type="predicted"/>
<evidence type="ECO:0000313" key="9">
    <source>
        <dbReference type="EMBL" id="MDO7928323.1"/>
    </source>
</evidence>
<keyword evidence="3 6" id="KW-0479">Metal-binding</keyword>
<evidence type="ECO:0000256" key="1">
    <source>
        <dbReference type="ARBA" id="ARBA00022448"/>
    </source>
</evidence>
<dbReference type="PROSITE" id="PS51007">
    <property type="entry name" value="CYTC"/>
    <property type="match status" value="1"/>
</dbReference>
<dbReference type="EMBL" id="JAUQOO010000012">
    <property type="protein sequence ID" value="MDO7928323.1"/>
    <property type="molecule type" value="Genomic_DNA"/>
</dbReference>
<evidence type="ECO:0000256" key="4">
    <source>
        <dbReference type="ARBA" id="ARBA00022982"/>
    </source>
</evidence>
<keyword evidence="10" id="KW-1185">Reference proteome</keyword>
<dbReference type="Gene3D" id="1.10.760.10">
    <property type="entry name" value="Cytochrome c-like domain"/>
    <property type="match status" value="1"/>
</dbReference>
<protein>
    <submittedName>
        <fullName evidence="9">C-type cytochrome</fullName>
    </submittedName>
</protein>
<feature type="signal peptide" evidence="7">
    <location>
        <begin position="1"/>
        <end position="21"/>
    </location>
</feature>
<evidence type="ECO:0000313" key="10">
    <source>
        <dbReference type="Proteomes" id="UP001223016"/>
    </source>
</evidence>
<reference evidence="9 10" key="1">
    <citation type="submission" date="2023-07" db="EMBL/GenBank/DDBJ databases">
        <title>Identification of four novel Pseudomonas species associated with bacterial leaf spot of cucurbits.</title>
        <authorList>
            <person name="Fullem K.R."/>
        </authorList>
    </citation>
    <scope>NUCLEOTIDE SEQUENCE [LARGE SCALE GENOMIC DNA]</scope>
    <source>
        <strain evidence="9 10">KFB 138</strain>
    </source>
</reference>
<dbReference type="InterPro" id="IPR036909">
    <property type="entry name" value="Cyt_c-like_dom_sf"/>
</dbReference>
<evidence type="ECO:0000256" key="7">
    <source>
        <dbReference type="SAM" id="SignalP"/>
    </source>
</evidence>
<evidence type="ECO:0000256" key="6">
    <source>
        <dbReference type="PROSITE-ProRule" id="PRU00433"/>
    </source>
</evidence>
<feature type="domain" description="Cytochrome c" evidence="8">
    <location>
        <begin position="22"/>
        <end position="101"/>
    </location>
</feature>
<comment type="caution">
    <text evidence="9">The sequence shown here is derived from an EMBL/GenBank/DDBJ whole genome shotgun (WGS) entry which is preliminary data.</text>
</comment>
<keyword evidence="7" id="KW-0732">Signal</keyword>
<evidence type="ECO:0000259" key="8">
    <source>
        <dbReference type="PROSITE" id="PS51007"/>
    </source>
</evidence>
<evidence type="ECO:0000256" key="3">
    <source>
        <dbReference type="ARBA" id="ARBA00022723"/>
    </source>
</evidence>
<keyword evidence="5 6" id="KW-0408">Iron</keyword>
<evidence type="ECO:0000256" key="2">
    <source>
        <dbReference type="ARBA" id="ARBA00022617"/>
    </source>
</evidence>
<name>A0ABT9CU17_9PSED</name>
<sequence>MRGLVGLVAVPFFFMSSLAFAESDVAGVMATNGCVNCHGFEGRGTRDGNIPALAGRPKEFLVTVMEGYKKGTLQGTVMNRVLKDFDEQKIEFLANYFSSIK</sequence>
<evidence type="ECO:0000256" key="5">
    <source>
        <dbReference type="ARBA" id="ARBA00023004"/>
    </source>
</evidence>
<keyword evidence="1" id="KW-0813">Transport</keyword>
<feature type="chain" id="PRO_5047374539" evidence="7">
    <location>
        <begin position="22"/>
        <end position="101"/>
    </location>
</feature>
<dbReference type="SUPFAM" id="SSF46626">
    <property type="entry name" value="Cytochrome c"/>
    <property type="match status" value="1"/>
</dbReference>
<dbReference type="Proteomes" id="UP001223016">
    <property type="component" value="Unassembled WGS sequence"/>
</dbReference>
<dbReference type="InterPro" id="IPR009056">
    <property type="entry name" value="Cyt_c-like_dom"/>
</dbReference>
<organism evidence="9 10">
    <name type="scientific">Pseudomonas serbiensis</name>
    <dbReference type="NCBI Taxonomy" id="3064350"/>
    <lineage>
        <taxon>Bacteria</taxon>
        <taxon>Pseudomonadati</taxon>
        <taxon>Pseudomonadota</taxon>
        <taxon>Gammaproteobacteria</taxon>
        <taxon>Pseudomonadales</taxon>
        <taxon>Pseudomonadaceae</taxon>
        <taxon>Pseudomonas</taxon>
    </lineage>
</organism>
<gene>
    <name evidence="9" type="ORF">Q6A51_16155</name>
</gene>
<keyword evidence="4" id="KW-0249">Electron transport</keyword>
<keyword evidence="2 6" id="KW-0349">Heme</keyword>